<evidence type="ECO:0000313" key="2">
    <source>
        <dbReference type="Proteomes" id="UP000050509"/>
    </source>
</evidence>
<dbReference type="InterPro" id="IPR009078">
    <property type="entry name" value="Ferritin-like_SF"/>
</dbReference>
<dbReference type="AlphaFoldDB" id="A0A0N8PR41"/>
<dbReference type="SUPFAM" id="SSF47240">
    <property type="entry name" value="Ferritin-like"/>
    <property type="match status" value="1"/>
</dbReference>
<keyword evidence="2" id="KW-1185">Reference proteome</keyword>
<dbReference type="EMBL" id="LJCR01002342">
    <property type="protein sequence ID" value="KPV48869.1"/>
    <property type="molecule type" value="Genomic_DNA"/>
</dbReference>
<dbReference type="Gene3D" id="1.20.1260.10">
    <property type="match status" value="1"/>
</dbReference>
<reference evidence="1 2" key="1">
    <citation type="submission" date="2015-09" db="EMBL/GenBank/DDBJ databases">
        <title>Draft genome sequence of Kouleothrix aurantiaca JCM 19913.</title>
        <authorList>
            <person name="Hemp J."/>
        </authorList>
    </citation>
    <scope>NUCLEOTIDE SEQUENCE [LARGE SCALE GENOMIC DNA]</scope>
    <source>
        <strain evidence="1 2">COM-B</strain>
    </source>
</reference>
<proteinExistence type="predicted"/>
<accession>A0A0N8PR41</accession>
<comment type="caution">
    <text evidence="1">The sequence shown here is derived from an EMBL/GenBank/DDBJ whole genome shotgun (WGS) entry which is preliminary data.</text>
</comment>
<name>A0A0N8PR41_9CHLR</name>
<gene>
    <name evidence="1" type="ORF">SE17_35755</name>
</gene>
<evidence type="ECO:0008006" key="3">
    <source>
        <dbReference type="Google" id="ProtNLM"/>
    </source>
</evidence>
<organism evidence="1 2">
    <name type="scientific">Kouleothrix aurantiaca</name>
    <dbReference type="NCBI Taxonomy" id="186479"/>
    <lineage>
        <taxon>Bacteria</taxon>
        <taxon>Bacillati</taxon>
        <taxon>Chloroflexota</taxon>
        <taxon>Chloroflexia</taxon>
        <taxon>Chloroflexales</taxon>
        <taxon>Roseiflexineae</taxon>
        <taxon>Roseiflexaceae</taxon>
        <taxon>Kouleothrix</taxon>
    </lineage>
</organism>
<evidence type="ECO:0000313" key="1">
    <source>
        <dbReference type="EMBL" id="KPV48869.1"/>
    </source>
</evidence>
<dbReference type="Proteomes" id="UP000050509">
    <property type="component" value="Unassembled WGS sequence"/>
</dbReference>
<protein>
    <recommendedName>
        <fullName evidence="3">DUF892 family protein</fullName>
    </recommendedName>
</protein>
<dbReference type="InterPro" id="IPR012347">
    <property type="entry name" value="Ferritin-like"/>
</dbReference>
<sequence>MRDNQDILQQYVSDMISLDKHILEAIERQLNDDRIDAYTGARTVITSIKTAITSQNSALEQQLESVGGEASAPIKETLSAIAGVAAGLYDKVRHDPVSKMLRDDYTALSLASIGYTMLHTTGLALKHDGVANVALSALKELAPIVVKISETIPGIVIQDLKEEEVTIAPEVKDQAVKNTQEAWSGENVGK</sequence>